<proteinExistence type="predicted"/>
<dbReference type="Proteomes" id="UP000032233">
    <property type="component" value="Unassembled WGS sequence"/>
</dbReference>
<dbReference type="OrthoDB" id="5149141at2"/>
<evidence type="ECO:0000313" key="1">
    <source>
        <dbReference type="EMBL" id="KIX14045.1"/>
    </source>
</evidence>
<evidence type="ECO:0000313" key="2">
    <source>
        <dbReference type="Proteomes" id="UP000032233"/>
    </source>
</evidence>
<dbReference type="RefSeq" id="WP_044348455.1">
    <property type="nucleotide sequence ID" value="NZ_AZAC01000012.1"/>
</dbReference>
<sequence length="147" mass="16710">MSSPELFGKGFEQLLRTIYNKPVFKKPELGKAPAFILKDEVITLGSSSKHRMALHAIQEGKANAPGACRDYFDTVVENLKCFRVEADGEGELDDRIVQSIEMLEEPKNELAQLFTALIRYFPPQQAGETLCRFWEKIYPYIPSAPRE</sequence>
<protein>
    <submittedName>
        <fullName evidence="1">Uncharacterized protein</fullName>
    </submittedName>
</protein>
<comment type="caution">
    <text evidence="1">The sequence shown here is derived from an EMBL/GenBank/DDBJ whole genome shotgun (WGS) entry which is preliminary data.</text>
</comment>
<dbReference type="AlphaFoldDB" id="A0A0D2JWX2"/>
<keyword evidence="2" id="KW-1185">Reference proteome</keyword>
<name>A0A0D2JWX2_9BACT</name>
<dbReference type="InParanoid" id="A0A0D2JWX2"/>
<gene>
    <name evidence="1" type="ORF">X474_10450</name>
</gene>
<reference evidence="1 2" key="1">
    <citation type="submission" date="2013-11" db="EMBL/GenBank/DDBJ databases">
        <title>Metagenomic analysis of a methanogenic consortium involved in long chain n-alkane degradation.</title>
        <authorList>
            <person name="Davidova I.A."/>
            <person name="Callaghan A.V."/>
            <person name="Wawrik B."/>
            <person name="Pruitt S."/>
            <person name="Marks C."/>
            <person name="Duncan K.E."/>
            <person name="Suflita J.M."/>
        </authorList>
    </citation>
    <scope>NUCLEOTIDE SEQUENCE [LARGE SCALE GENOMIC DNA]</scope>
    <source>
        <strain evidence="1 2">SPR</strain>
    </source>
</reference>
<dbReference type="STRING" id="1429043.X474_10450"/>
<accession>A0A0D2JWX2</accession>
<dbReference type="EMBL" id="AZAC01000012">
    <property type="protein sequence ID" value="KIX14045.1"/>
    <property type="molecule type" value="Genomic_DNA"/>
</dbReference>
<organism evidence="1 2">
    <name type="scientific">Dethiosulfatarculus sandiegensis</name>
    <dbReference type="NCBI Taxonomy" id="1429043"/>
    <lineage>
        <taxon>Bacteria</taxon>
        <taxon>Pseudomonadati</taxon>
        <taxon>Thermodesulfobacteriota</taxon>
        <taxon>Desulfarculia</taxon>
        <taxon>Desulfarculales</taxon>
        <taxon>Desulfarculaceae</taxon>
        <taxon>Dethiosulfatarculus</taxon>
    </lineage>
</organism>